<name>A0AAW8DDM1_9MICC</name>
<evidence type="ECO:0000313" key="4">
    <source>
        <dbReference type="Proteomes" id="UP001230951"/>
    </source>
</evidence>
<evidence type="ECO:0000313" key="2">
    <source>
        <dbReference type="EMBL" id="MDP9904603.1"/>
    </source>
</evidence>
<sequence>MVGATPEDNERVSSDFSSPVDRKLVHRRSVSEVFLTGIEPAGDNSYKLSAQWPRWHVFYGSLSRGFDSALVVETLRQLTVLIAHTQLDVPLGMRFLMSEMFVSMAPNAVRDTSRPAEVTIQVRVSDVRQSRSAVTYFQTTATFLVDGIRIAGGRAGARIVDPVVYDRFRSGRETTVETSRVAPVSPAMVGHGSAWNVVLGRNTGKSRWPLRVDVSNPVLFDHPLDHVPGVVLIEAVRQALRLQLMNPALDFAFFDAQFMSVVELGAGTEVVLETAPTDPGPEIVVASIQSYGEIMMRVIARPGSGA</sequence>
<dbReference type="EMBL" id="JAUSTF010000004">
    <property type="protein sequence ID" value="MDQ0180968.1"/>
    <property type="molecule type" value="Genomic_DNA"/>
</dbReference>
<dbReference type="Pfam" id="PF03756">
    <property type="entry name" value="AfsA"/>
    <property type="match status" value="2"/>
</dbReference>
<feature type="domain" description="A-factor biosynthesis hotdog" evidence="1">
    <location>
        <begin position="24"/>
        <end position="147"/>
    </location>
</feature>
<gene>
    <name evidence="2" type="ORF">J2S90_001558</name>
    <name evidence="3" type="ORF">J2S93_002395</name>
</gene>
<proteinExistence type="predicted"/>
<keyword evidence="4" id="KW-1185">Reference proteome</keyword>
<accession>A0AAW8DDM1</accession>
<organism evidence="2 5">
    <name type="scientific">Arthrobacter bambusae</name>
    <dbReference type="NCBI Taxonomy" id="1338426"/>
    <lineage>
        <taxon>Bacteria</taxon>
        <taxon>Bacillati</taxon>
        <taxon>Actinomycetota</taxon>
        <taxon>Actinomycetes</taxon>
        <taxon>Micrococcales</taxon>
        <taxon>Micrococcaceae</taxon>
        <taxon>Arthrobacter</taxon>
    </lineage>
</organism>
<dbReference type="RefSeq" id="WP_306960397.1">
    <property type="nucleotide sequence ID" value="NZ_JAUSRG010000003.1"/>
</dbReference>
<reference evidence="2 4" key="1">
    <citation type="submission" date="2023-07" db="EMBL/GenBank/DDBJ databases">
        <title>Sorghum-associated microbial communities from plants grown in Nebraska, USA.</title>
        <authorList>
            <person name="Schachtman D."/>
        </authorList>
    </citation>
    <scope>NUCLEOTIDE SEQUENCE</scope>
    <source>
        <strain evidence="2">DS1006</strain>
        <strain evidence="3 4">DS1016</strain>
    </source>
</reference>
<dbReference type="NCBIfam" id="NF041195">
    <property type="entry name" value="ScbA_BarX_GamBu"/>
    <property type="match status" value="1"/>
</dbReference>
<protein>
    <recommendedName>
        <fullName evidence="1">A-factor biosynthesis hotdog domain-containing protein</fullName>
    </recommendedName>
</protein>
<dbReference type="AlphaFoldDB" id="A0AAW8DDM1"/>
<evidence type="ECO:0000313" key="5">
    <source>
        <dbReference type="Proteomes" id="UP001242995"/>
    </source>
</evidence>
<dbReference type="InterPro" id="IPR005509">
    <property type="entry name" value="AfsA_hotdog_dom"/>
</dbReference>
<dbReference type="EMBL" id="JAUSRG010000003">
    <property type="protein sequence ID" value="MDP9904603.1"/>
    <property type="molecule type" value="Genomic_DNA"/>
</dbReference>
<dbReference type="GO" id="GO:0016740">
    <property type="term" value="F:transferase activity"/>
    <property type="evidence" value="ECO:0007669"/>
    <property type="project" value="InterPro"/>
</dbReference>
<dbReference type="InterPro" id="IPR047757">
    <property type="entry name" value="AfsA-like"/>
</dbReference>
<feature type="domain" description="A-factor biosynthesis hotdog" evidence="1">
    <location>
        <begin position="189"/>
        <end position="242"/>
    </location>
</feature>
<dbReference type="Proteomes" id="UP001230951">
    <property type="component" value="Unassembled WGS sequence"/>
</dbReference>
<evidence type="ECO:0000313" key="3">
    <source>
        <dbReference type="EMBL" id="MDQ0180968.1"/>
    </source>
</evidence>
<evidence type="ECO:0000259" key="1">
    <source>
        <dbReference type="Pfam" id="PF03756"/>
    </source>
</evidence>
<comment type="caution">
    <text evidence="2">The sequence shown here is derived from an EMBL/GenBank/DDBJ whole genome shotgun (WGS) entry which is preliminary data.</text>
</comment>
<dbReference type="Proteomes" id="UP001242995">
    <property type="component" value="Unassembled WGS sequence"/>
</dbReference>